<dbReference type="Gene3D" id="3.10.580.10">
    <property type="entry name" value="CBS-domain"/>
    <property type="match status" value="1"/>
</dbReference>
<evidence type="ECO:0000256" key="7">
    <source>
        <dbReference type="PROSITE-ProRule" id="PRU00703"/>
    </source>
</evidence>
<dbReference type="Proteomes" id="UP001165289">
    <property type="component" value="Unassembled WGS sequence"/>
</dbReference>
<evidence type="ECO:0000313" key="9">
    <source>
        <dbReference type="EMBL" id="KAI6660821.1"/>
    </source>
</evidence>
<comment type="cofactor">
    <cofactor evidence="1">
        <name>pyridoxal 5'-phosphate</name>
        <dbReference type="ChEBI" id="CHEBI:597326"/>
    </cofactor>
</comment>
<comment type="caution">
    <text evidence="9">The sequence shown here is derived from an EMBL/GenBank/DDBJ whole genome shotgun (WGS) entry which is preliminary data.</text>
</comment>
<evidence type="ECO:0000256" key="1">
    <source>
        <dbReference type="ARBA" id="ARBA00001933"/>
    </source>
</evidence>
<organism evidence="9 10">
    <name type="scientific">Oopsacas minuta</name>
    <dbReference type="NCBI Taxonomy" id="111878"/>
    <lineage>
        <taxon>Eukaryota</taxon>
        <taxon>Metazoa</taxon>
        <taxon>Porifera</taxon>
        <taxon>Hexactinellida</taxon>
        <taxon>Hexasterophora</taxon>
        <taxon>Lyssacinosida</taxon>
        <taxon>Leucopsacidae</taxon>
        <taxon>Oopsacas</taxon>
    </lineage>
</organism>
<evidence type="ECO:0000259" key="8">
    <source>
        <dbReference type="PROSITE" id="PS51371"/>
    </source>
</evidence>
<dbReference type="EC" id="4.2.1.22" evidence="4"/>
<dbReference type="SUPFAM" id="SSF53686">
    <property type="entry name" value="Tryptophan synthase beta subunit-like PLP-dependent enzymes"/>
    <property type="match status" value="1"/>
</dbReference>
<dbReference type="InterPro" id="IPR001926">
    <property type="entry name" value="TrpB-like_PALP"/>
</dbReference>
<sequence>MIETPDIPCRCTYKVGDPKDKSPHCHEKWEPRKPGIYSSTLDAIGDTPMIRLDRLAKKEGIKCELIAKCEYFNSGGSVKDRIAIRMLQEMEKTGKIKKGDTIIEPSSGNTGIGVALVTAVMGYKCIIVMPQRMSLEKEYTMRALGAELIRTPASGFKGEDTHIGYAFKLQKETPNSHILNQYVNPYNPIVHYDVTAEEIIHQCDGKLDMIVIGAGTGGMVAGISRKIKERIPSCRIVSVDPVGSIMAEPPALNAAGVKPFEVEGIGHDFVPTVLAKDCIDQWIKVGDKETFLMARRLVKEEGLLCGGSSGTTVVAALEACRDLKAGQRCVVLIPDSIRNYMTKHLNDDWMIEKGLMDDKRRITCKEARDLMEKKGLDHLPIVTDDGSLFGVVTMKSLTAKLIRSGCTMDDNVSKALSPEYPTIPHDLTLGRVSRIVEKNLFAVINQTPTQGVFTITRCDFLNYITGPQS</sequence>
<dbReference type="GO" id="GO:0006534">
    <property type="term" value="P:cysteine metabolic process"/>
    <property type="evidence" value="ECO:0007669"/>
    <property type="project" value="UniProtKB-ARBA"/>
</dbReference>
<dbReference type="Gene3D" id="3.40.50.1100">
    <property type="match status" value="2"/>
</dbReference>
<comment type="pathway">
    <text evidence="2">Amino-acid biosynthesis; L-cysteine biosynthesis; L-cysteine from L-homocysteine and L-serine: step 1/2.</text>
</comment>
<gene>
    <name evidence="9" type="ORF">LOD99_13548</name>
</gene>
<protein>
    <recommendedName>
        <fullName evidence="4">cystathionine beta-synthase</fullName>
        <ecNumber evidence="4">4.2.1.22</ecNumber>
    </recommendedName>
</protein>
<evidence type="ECO:0000256" key="6">
    <source>
        <dbReference type="ARBA" id="ARBA00047490"/>
    </source>
</evidence>
<dbReference type="SUPFAM" id="SSF54631">
    <property type="entry name" value="CBS-domain pair"/>
    <property type="match status" value="1"/>
</dbReference>
<keyword evidence="7" id="KW-0129">CBS domain</keyword>
<dbReference type="EMBL" id="JAKMXF010000022">
    <property type="protein sequence ID" value="KAI6660821.1"/>
    <property type="molecule type" value="Genomic_DNA"/>
</dbReference>
<dbReference type="GO" id="GO:0009069">
    <property type="term" value="P:serine family amino acid metabolic process"/>
    <property type="evidence" value="ECO:0007669"/>
    <property type="project" value="UniProtKB-ARBA"/>
</dbReference>
<evidence type="ECO:0000256" key="4">
    <source>
        <dbReference type="ARBA" id="ARBA00012041"/>
    </source>
</evidence>
<dbReference type="CDD" id="cd01561">
    <property type="entry name" value="CBS_like"/>
    <property type="match status" value="1"/>
</dbReference>
<keyword evidence="10" id="KW-1185">Reference proteome</keyword>
<accession>A0AAV7KLY9</accession>
<keyword evidence="5" id="KW-0663">Pyridoxal phosphate</keyword>
<dbReference type="Pfam" id="PF00291">
    <property type="entry name" value="PALP"/>
    <property type="match status" value="1"/>
</dbReference>
<comment type="similarity">
    <text evidence="3">Belongs to the cysteine synthase/cystathionine beta-synthase family.</text>
</comment>
<evidence type="ECO:0000256" key="3">
    <source>
        <dbReference type="ARBA" id="ARBA00007103"/>
    </source>
</evidence>
<evidence type="ECO:0000256" key="5">
    <source>
        <dbReference type="ARBA" id="ARBA00022898"/>
    </source>
</evidence>
<dbReference type="PANTHER" id="PTHR10314">
    <property type="entry name" value="CYSTATHIONINE BETA-SYNTHASE"/>
    <property type="match status" value="1"/>
</dbReference>
<name>A0AAV7KLY9_9METZ</name>
<dbReference type="GO" id="GO:0044272">
    <property type="term" value="P:sulfur compound biosynthetic process"/>
    <property type="evidence" value="ECO:0007669"/>
    <property type="project" value="UniProtKB-ARBA"/>
</dbReference>
<dbReference type="Pfam" id="PF00571">
    <property type="entry name" value="CBS"/>
    <property type="match status" value="1"/>
</dbReference>
<comment type="catalytic activity">
    <reaction evidence="6">
        <text>L-homocysteine + L-serine = L,L-cystathionine + H2O</text>
        <dbReference type="Rhea" id="RHEA:10112"/>
        <dbReference type="ChEBI" id="CHEBI:15377"/>
        <dbReference type="ChEBI" id="CHEBI:33384"/>
        <dbReference type="ChEBI" id="CHEBI:58161"/>
        <dbReference type="ChEBI" id="CHEBI:58199"/>
        <dbReference type="EC" id="4.2.1.22"/>
    </reaction>
</comment>
<dbReference type="InterPro" id="IPR046342">
    <property type="entry name" value="CBS_dom_sf"/>
</dbReference>
<dbReference type="InterPro" id="IPR000644">
    <property type="entry name" value="CBS_dom"/>
</dbReference>
<evidence type="ECO:0000313" key="10">
    <source>
        <dbReference type="Proteomes" id="UP001165289"/>
    </source>
</evidence>
<evidence type="ECO:0000256" key="2">
    <source>
        <dbReference type="ARBA" id="ARBA00005003"/>
    </source>
</evidence>
<feature type="domain" description="CBS" evidence="8">
    <location>
        <begin position="341"/>
        <end position="408"/>
    </location>
</feature>
<dbReference type="FunFam" id="3.40.50.1100:FF:000003">
    <property type="entry name" value="Cystathionine beta-synthase"/>
    <property type="match status" value="1"/>
</dbReference>
<dbReference type="FunFam" id="3.40.50.1100:FF:000118">
    <property type="entry name" value="Related to CYS4-cystathionine beta-synthase"/>
    <property type="match status" value="1"/>
</dbReference>
<dbReference type="PROSITE" id="PS51371">
    <property type="entry name" value="CBS"/>
    <property type="match status" value="1"/>
</dbReference>
<dbReference type="GO" id="GO:0004122">
    <property type="term" value="F:cystathionine beta-synthase activity"/>
    <property type="evidence" value="ECO:0007669"/>
    <property type="project" value="UniProtKB-EC"/>
</dbReference>
<proteinExistence type="inferred from homology"/>
<dbReference type="InterPro" id="IPR036052">
    <property type="entry name" value="TrpB-like_PALP_sf"/>
</dbReference>
<dbReference type="AlphaFoldDB" id="A0AAV7KLY9"/>
<dbReference type="InterPro" id="IPR050214">
    <property type="entry name" value="Cys_Synth/Cystath_Beta-Synth"/>
</dbReference>
<reference evidence="9 10" key="1">
    <citation type="journal article" date="2023" name="BMC Biol.">
        <title>The compact genome of the sponge Oopsacas minuta (Hexactinellida) is lacking key metazoan core genes.</title>
        <authorList>
            <person name="Santini S."/>
            <person name="Schenkelaars Q."/>
            <person name="Jourda C."/>
            <person name="Duchesne M."/>
            <person name="Belahbib H."/>
            <person name="Rocher C."/>
            <person name="Selva M."/>
            <person name="Riesgo A."/>
            <person name="Vervoort M."/>
            <person name="Leys S.P."/>
            <person name="Kodjabachian L."/>
            <person name="Le Bivic A."/>
            <person name="Borchiellini C."/>
            <person name="Claverie J.M."/>
            <person name="Renard E."/>
        </authorList>
    </citation>
    <scope>NUCLEOTIDE SEQUENCE [LARGE SCALE GENOMIC DNA]</scope>
    <source>
        <strain evidence="9">SPO-2</strain>
    </source>
</reference>